<dbReference type="STRING" id="1129794.C427_1389"/>
<sequence>MKCLPCFFLVQITRLKNVNAPKIMLEMLFLTLYDAQRKSLNG</sequence>
<keyword evidence="2" id="KW-1185">Reference proteome</keyword>
<evidence type="ECO:0000313" key="2">
    <source>
        <dbReference type="Proteomes" id="UP000011864"/>
    </source>
</evidence>
<dbReference type="Proteomes" id="UP000011864">
    <property type="component" value="Chromosome"/>
</dbReference>
<proteinExistence type="predicted"/>
<accession>K6ZVD9</accession>
<reference evidence="1 2" key="1">
    <citation type="journal article" date="2013" name="Genome Announc.">
        <title>Complete Genome Sequence of Glaciecola psychrophila Strain 170T.</title>
        <authorList>
            <person name="Yin J."/>
            <person name="Chen J."/>
            <person name="Liu G."/>
            <person name="Yu Y."/>
            <person name="Song L."/>
            <person name="Wang X."/>
            <person name="Qu X."/>
        </authorList>
    </citation>
    <scope>NUCLEOTIDE SEQUENCE [LARGE SCALE GENOMIC DNA]</scope>
    <source>
        <strain evidence="1 2">170</strain>
    </source>
</reference>
<protein>
    <submittedName>
        <fullName evidence="1">Uncharacterized protein</fullName>
    </submittedName>
</protein>
<gene>
    <name evidence="1" type="ORF">C427_1389</name>
</gene>
<dbReference type="AlphaFoldDB" id="K6ZVD9"/>
<organism evidence="1 2">
    <name type="scientific">Paraglaciecola psychrophila 170</name>
    <dbReference type="NCBI Taxonomy" id="1129794"/>
    <lineage>
        <taxon>Bacteria</taxon>
        <taxon>Pseudomonadati</taxon>
        <taxon>Pseudomonadota</taxon>
        <taxon>Gammaproteobacteria</taxon>
        <taxon>Alteromonadales</taxon>
        <taxon>Alteromonadaceae</taxon>
        <taxon>Paraglaciecola</taxon>
    </lineage>
</organism>
<dbReference type="KEGG" id="gps:C427_1389"/>
<evidence type="ECO:0000313" key="1">
    <source>
        <dbReference type="EMBL" id="AGH43498.1"/>
    </source>
</evidence>
<dbReference type="HOGENOM" id="CLU_3255314_0_0_6"/>
<dbReference type="EMBL" id="CP003837">
    <property type="protein sequence ID" value="AGH43498.1"/>
    <property type="molecule type" value="Genomic_DNA"/>
</dbReference>
<name>K6ZVD9_9ALTE</name>
<dbReference type="PATRIC" id="fig|1129794.4.peg.1374"/>